<dbReference type="Proteomes" id="UP000095286">
    <property type="component" value="Unplaced"/>
</dbReference>
<accession>A0AC35UDL0</accession>
<reference evidence="2" key="1">
    <citation type="submission" date="2016-11" db="UniProtKB">
        <authorList>
            <consortium name="WormBaseParasite"/>
        </authorList>
    </citation>
    <scope>IDENTIFICATION</scope>
    <source>
        <strain evidence="2">KR3021</strain>
    </source>
</reference>
<evidence type="ECO:0000313" key="1">
    <source>
        <dbReference type="Proteomes" id="UP000095286"/>
    </source>
</evidence>
<protein>
    <submittedName>
        <fullName evidence="2">Protein kinase domain-containing protein</fullName>
    </submittedName>
</protein>
<dbReference type="WBParaSite" id="RSKR_0001016600.1">
    <property type="protein sequence ID" value="RSKR_0001016600.1"/>
    <property type="gene ID" value="RSKR_0001016600"/>
</dbReference>
<organism evidence="1 2">
    <name type="scientific">Rhabditophanes sp. KR3021</name>
    <dbReference type="NCBI Taxonomy" id="114890"/>
    <lineage>
        <taxon>Eukaryota</taxon>
        <taxon>Metazoa</taxon>
        <taxon>Ecdysozoa</taxon>
        <taxon>Nematoda</taxon>
        <taxon>Chromadorea</taxon>
        <taxon>Rhabditida</taxon>
        <taxon>Tylenchina</taxon>
        <taxon>Panagrolaimomorpha</taxon>
        <taxon>Strongyloidoidea</taxon>
        <taxon>Alloionematidae</taxon>
        <taxon>Rhabditophanes</taxon>
    </lineage>
</organism>
<evidence type="ECO:0000313" key="2">
    <source>
        <dbReference type="WBParaSite" id="RSKR_0001016600.1"/>
    </source>
</evidence>
<proteinExistence type="predicted"/>
<sequence length="303" mass="34726">MTVTLKKDDFYFLHEIGCGSFSTVYCCSRKLTDKRCAIKCVLKRQIIRERKTEQIYREKAAMVLLSTDGNLHPFIVQLMSTFQDTDMLYFVMTLAEKKDVKHLLKKHLKFSVDNTKFIISELTEALSHIHKLKVCHRDVKPENLLLTASGHILLSDFGCAKIIGAPEPPNNIDPKARRRASFVGTAEYVTPEILNGLDTEYSVDFWAMGICLFQFLVGKTPFNDISEYLIFQRVMTLLFDFPPTFQDPLAKTLIQQVIVVDVKERLGSEFKGGYQVVKEHPYFAEVNWETLPNQTSPILSLMN</sequence>
<name>A0AC35UDL0_9BILA</name>